<evidence type="ECO:0000313" key="2">
    <source>
        <dbReference type="EMBL" id="KAB8069054.1"/>
    </source>
</evidence>
<reference evidence="2 3" key="1">
    <citation type="submission" date="2019-04" db="EMBL/GenBank/DDBJ databases">
        <title>Friends and foes A comparative genomics study of 23 Aspergillus species from section Flavi.</title>
        <authorList>
            <consortium name="DOE Joint Genome Institute"/>
            <person name="Kjaerbolling I."/>
            <person name="Vesth T."/>
            <person name="Frisvad J.C."/>
            <person name="Nybo J.L."/>
            <person name="Theobald S."/>
            <person name="Kildgaard S."/>
            <person name="Isbrandt T."/>
            <person name="Kuo A."/>
            <person name="Sato A."/>
            <person name="Lyhne E.K."/>
            <person name="Kogle M.E."/>
            <person name="Wiebenga A."/>
            <person name="Kun R.S."/>
            <person name="Lubbers R.J."/>
            <person name="Makela M.R."/>
            <person name="Barry K."/>
            <person name="Chovatia M."/>
            <person name="Clum A."/>
            <person name="Daum C."/>
            <person name="Haridas S."/>
            <person name="He G."/>
            <person name="LaButti K."/>
            <person name="Lipzen A."/>
            <person name="Mondo S."/>
            <person name="Riley R."/>
            <person name="Salamov A."/>
            <person name="Simmons B.A."/>
            <person name="Magnuson J.K."/>
            <person name="Henrissat B."/>
            <person name="Mortensen U.H."/>
            <person name="Larsen T.O."/>
            <person name="Devries R.P."/>
            <person name="Grigoriev I.V."/>
            <person name="Machida M."/>
            <person name="Baker S.E."/>
            <person name="Andersen M.R."/>
        </authorList>
    </citation>
    <scope>NUCLEOTIDE SEQUENCE [LARGE SCALE GENOMIC DNA]</scope>
    <source>
        <strain evidence="2 3">CBS 151.66</strain>
    </source>
</reference>
<dbReference type="EMBL" id="ML732359">
    <property type="protein sequence ID" value="KAB8069054.1"/>
    <property type="molecule type" value="Genomic_DNA"/>
</dbReference>
<protein>
    <recommendedName>
        <fullName evidence="1">F-box domain-containing protein</fullName>
    </recommendedName>
</protein>
<dbReference type="Proteomes" id="UP000326565">
    <property type="component" value="Unassembled WGS sequence"/>
</dbReference>
<evidence type="ECO:0000259" key="1">
    <source>
        <dbReference type="PROSITE" id="PS50181"/>
    </source>
</evidence>
<dbReference type="AlphaFoldDB" id="A0A5N5WP29"/>
<organism evidence="2 3">
    <name type="scientific">Aspergillus leporis</name>
    <dbReference type="NCBI Taxonomy" id="41062"/>
    <lineage>
        <taxon>Eukaryota</taxon>
        <taxon>Fungi</taxon>
        <taxon>Dikarya</taxon>
        <taxon>Ascomycota</taxon>
        <taxon>Pezizomycotina</taxon>
        <taxon>Eurotiomycetes</taxon>
        <taxon>Eurotiomycetidae</taxon>
        <taxon>Eurotiales</taxon>
        <taxon>Aspergillaceae</taxon>
        <taxon>Aspergillus</taxon>
        <taxon>Aspergillus subgen. Circumdati</taxon>
    </lineage>
</organism>
<gene>
    <name evidence="2" type="ORF">BDV29DRAFT_183487</name>
</gene>
<keyword evidence="3" id="KW-1185">Reference proteome</keyword>
<feature type="domain" description="F-box" evidence="1">
    <location>
        <begin position="6"/>
        <end position="51"/>
    </location>
</feature>
<dbReference type="OrthoDB" id="4510091at2759"/>
<dbReference type="InterPro" id="IPR036047">
    <property type="entry name" value="F-box-like_dom_sf"/>
</dbReference>
<dbReference type="SUPFAM" id="SSF81383">
    <property type="entry name" value="F-box domain"/>
    <property type="match status" value="1"/>
</dbReference>
<name>A0A5N5WP29_9EURO</name>
<dbReference type="InterPro" id="IPR001810">
    <property type="entry name" value="F-box_dom"/>
</dbReference>
<sequence length="149" mass="16395">MGSVVAGSLSLLPNEVIKIVVMFLDRPALLNVAQANRHLRDVCLPEIFKSVKITFSTVGFKRLEQLATSPSRLFEHVRILEYRTSGLLDPGKPRHNVGRTSHWPAVVAVSDPDKIAGILSLQKPSSKEVYISVCASTRFTRRLASNTGT</sequence>
<proteinExistence type="predicted"/>
<evidence type="ECO:0000313" key="3">
    <source>
        <dbReference type="Proteomes" id="UP000326565"/>
    </source>
</evidence>
<dbReference type="PROSITE" id="PS50181">
    <property type="entry name" value="FBOX"/>
    <property type="match status" value="1"/>
</dbReference>
<accession>A0A5N5WP29</accession>